<keyword evidence="1" id="KW-0489">Methyltransferase</keyword>
<proteinExistence type="predicted"/>
<dbReference type="InterPro" id="IPR001525">
    <property type="entry name" value="C5_MeTfrase"/>
</dbReference>
<dbReference type="InterPro" id="IPR029063">
    <property type="entry name" value="SAM-dependent_MTases_sf"/>
</dbReference>
<gene>
    <name evidence="3" type="ORF">LCGC14_2532910</name>
</gene>
<evidence type="ECO:0008006" key="4">
    <source>
        <dbReference type="Google" id="ProtNLM"/>
    </source>
</evidence>
<dbReference type="AlphaFoldDB" id="A0A0F9AT25"/>
<dbReference type="GO" id="GO:0032259">
    <property type="term" value="P:methylation"/>
    <property type="evidence" value="ECO:0007669"/>
    <property type="project" value="UniProtKB-KW"/>
</dbReference>
<dbReference type="Gene3D" id="3.40.50.150">
    <property type="entry name" value="Vaccinia Virus protein VP39"/>
    <property type="match status" value="1"/>
</dbReference>
<keyword evidence="2" id="KW-0808">Transferase</keyword>
<evidence type="ECO:0000313" key="3">
    <source>
        <dbReference type="EMBL" id="KKL12724.1"/>
    </source>
</evidence>
<dbReference type="SUPFAM" id="SSF53335">
    <property type="entry name" value="S-adenosyl-L-methionine-dependent methyltransferases"/>
    <property type="match status" value="1"/>
</dbReference>
<evidence type="ECO:0000256" key="2">
    <source>
        <dbReference type="ARBA" id="ARBA00022679"/>
    </source>
</evidence>
<protein>
    <recommendedName>
        <fullName evidence="4">DNA (cytosine-5-)-methyltransferase</fullName>
    </recommendedName>
</protein>
<name>A0A0F9AT25_9ZZZZ</name>
<reference evidence="3" key="1">
    <citation type="journal article" date="2015" name="Nature">
        <title>Complex archaea that bridge the gap between prokaryotes and eukaryotes.</title>
        <authorList>
            <person name="Spang A."/>
            <person name="Saw J.H."/>
            <person name="Jorgensen S.L."/>
            <person name="Zaremba-Niedzwiedzka K."/>
            <person name="Martijn J."/>
            <person name="Lind A.E."/>
            <person name="van Eijk R."/>
            <person name="Schleper C."/>
            <person name="Guy L."/>
            <person name="Ettema T.J."/>
        </authorList>
    </citation>
    <scope>NUCLEOTIDE SEQUENCE</scope>
</reference>
<evidence type="ECO:0000256" key="1">
    <source>
        <dbReference type="ARBA" id="ARBA00022603"/>
    </source>
</evidence>
<feature type="non-terminal residue" evidence="3">
    <location>
        <position position="79"/>
    </location>
</feature>
<dbReference type="GO" id="GO:0008168">
    <property type="term" value="F:methyltransferase activity"/>
    <property type="evidence" value="ECO:0007669"/>
    <property type="project" value="UniProtKB-KW"/>
</dbReference>
<dbReference type="Pfam" id="PF00145">
    <property type="entry name" value="DNA_methylase"/>
    <property type="match status" value="1"/>
</dbReference>
<dbReference type="EMBL" id="LAZR01041145">
    <property type="protein sequence ID" value="KKL12724.1"/>
    <property type="molecule type" value="Genomic_DNA"/>
</dbReference>
<organism evidence="3">
    <name type="scientific">marine sediment metagenome</name>
    <dbReference type="NCBI Taxonomy" id="412755"/>
    <lineage>
        <taxon>unclassified sequences</taxon>
        <taxon>metagenomes</taxon>
        <taxon>ecological metagenomes</taxon>
    </lineage>
</organism>
<sequence>MKHLSLFSGIGGIDLAAEWAGFETVLMVENNAYCQKVLRKHWPDVPILEDIFDVTKETIQEALADAFGRGEQQSEGAIT</sequence>
<comment type="caution">
    <text evidence="3">The sequence shown here is derived from an EMBL/GenBank/DDBJ whole genome shotgun (WGS) entry which is preliminary data.</text>
</comment>
<accession>A0A0F9AT25</accession>